<dbReference type="STRING" id="198628.Dda3937_04580"/>
<dbReference type="KEGG" id="ddd:Dda3937_04580"/>
<dbReference type="EMBL" id="CP002038">
    <property type="protein sequence ID" value="ADM98418.1"/>
    <property type="molecule type" value="Genomic_DNA"/>
</dbReference>
<keyword evidence="2" id="KW-1185">Reference proteome</keyword>
<gene>
    <name evidence="1" type="ordered locus">Dda3937_04580</name>
</gene>
<proteinExistence type="predicted"/>
<organism evidence="1 2">
    <name type="scientific">Dickeya dadantii (strain 3937)</name>
    <name type="common">Erwinia chrysanthemi (strain 3937)</name>
    <dbReference type="NCBI Taxonomy" id="198628"/>
    <lineage>
        <taxon>Bacteria</taxon>
        <taxon>Pseudomonadati</taxon>
        <taxon>Pseudomonadota</taxon>
        <taxon>Gammaproteobacteria</taxon>
        <taxon>Enterobacterales</taxon>
        <taxon>Pectobacteriaceae</taxon>
        <taxon>Dickeya</taxon>
    </lineage>
</organism>
<dbReference type="HOGENOM" id="CLU_2166946_0_0_6"/>
<accession>E0SBE9</accession>
<sequence length="110" mass="12383">MVDMPVTARLGLKPAAATALHLTLHTPTADFIPAAFHGSTLVSWYNSCFMAQFSNKHDGLGHYIPLIFSAKRYGRIFESACRSFMRSRWNFMRYSIQSKGLSPLGNYAYT</sequence>
<protein>
    <submittedName>
        <fullName evidence="1">Uncharacterized protein</fullName>
    </submittedName>
</protein>
<name>E0SBE9_DICD3</name>
<evidence type="ECO:0000313" key="2">
    <source>
        <dbReference type="Proteomes" id="UP000006859"/>
    </source>
</evidence>
<dbReference type="Proteomes" id="UP000006859">
    <property type="component" value="Chromosome"/>
</dbReference>
<dbReference type="AlphaFoldDB" id="E0SBE9"/>
<reference evidence="1 2" key="1">
    <citation type="journal article" date="2011" name="J. Bacteriol.">
        <title>Genome sequence of the plant-pathogenic bacterium Dickeya dadantii 3937.</title>
        <authorList>
            <person name="Glasner J.D."/>
            <person name="Yang C.H."/>
            <person name="Reverchon S."/>
            <person name="Hugouvieux-Cotte-Pattat N."/>
            <person name="Condemine G."/>
            <person name="Bohin J.P."/>
            <person name="Van Gijsegem F."/>
            <person name="Yang S."/>
            <person name="Franza T."/>
            <person name="Expert D."/>
            <person name="Plunkett G. III"/>
            <person name="San Francisco M.J."/>
            <person name="Charkowski A.O."/>
            <person name="Py B."/>
            <person name="Bell K."/>
            <person name="Rauscher L."/>
            <person name="Rodriguez-Palenzuela P."/>
            <person name="Toussaint A."/>
            <person name="Holeva M.C."/>
            <person name="He S.Y."/>
            <person name="Douet V."/>
            <person name="Boccara M."/>
            <person name="Blanco C."/>
            <person name="Toth I."/>
            <person name="Anderson B.D."/>
            <person name="Biehl B.S."/>
            <person name="Mau B."/>
            <person name="Flynn S.M."/>
            <person name="Barras F."/>
            <person name="Lindeberg M."/>
            <person name="Birch P.R."/>
            <person name="Tsuyumu S."/>
            <person name="Shi X."/>
            <person name="Hibbing M."/>
            <person name="Yap M.N."/>
            <person name="Carpentier M."/>
            <person name="Dassa E."/>
            <person name="Umehara M."/>
            <person name="Kim J.F."/>
            <person name="Rusch M."/>
            <person name="Soni P."/>
            <person name="Mayhew G.F."/>
            <person name="Fouts D.E."/>
            <person name="Gill S.R."/>
            <person name="Blattner F.R."/>
            <person name="Keen N.T."/>
            <person name="Perna N.T."/>
        </authorList>
    </citation>
    <scope>NUCLEOTIDE SEQUENCE [LARGE SCALE GENOMIC DNA]</scope>
    <source>
        <strain evidence="1 2">3937</strain>
    </source>
</reference>
<evidence type="ECO:0000313" key="1">
    <source>
        <dbReference type="EMBL" id="ADM98418.1"/>
    </source>
</evidence>